<accession>A0A4V3WQ91</accession>
<keyword evidence="2" id="KW-0195">Cyclin</keyword>
<comment type="caution">
    <text evidence="7">The sequence shown here is derived from an EMBL/GenBank/DDBJ whole genome shotgun (WGS) entry which is preliminary data.</text>
</comment>
<dbReference type="GO" id="GO:0051301">
    <property type="term" value="P:cell division"/>
    <property type="evidence" value="ECO:0007669"/>
    <property type="project" value="UniProtKB-KW"/>
</dbReference>
<feature type="compositionally biased region" description="Basic and acidic residues" evidence="4">
    <location>
        <begin position="243"/>
        <end position="254"/>
    </location>
</feature>
<sequence>MEYNPYDPLLQEDEIRPFRKLFTIESSFMACEGYFQNERTISFRRYAVSYIEENSKCEDFDAFVPYLAMNYFDRFISMHKLPEVISSNKEENAILLVICCLTIAWKMRIKSFNVELFLTERNLQFNRNHVKEMELHILNSLRWRMRSLTPICFVGYFIPLLRLPRSNQQLNHIGFTQFKPSIIAASAILTASSKLFPAQFEEFKAVLSSSEFVSAEELMQCMEAMESKYKDDVALKTPTGQRTGEESSSRVRRTSEPIDIVPVGGASRVGTVEVSSALLRAALPPGAIADEELISHRSGKELVGEEGVEIQPAATEIVDKQAAASHDDDPFMNFELHWTDPNEPKVTIASVLPDLSESGPSGPTSPCSWFGGFCNCCPIFDRG</sequence>
<dbReference type="Proteomes" id="UP000306102">
    <property type="component" value="Unassembled WGS sequence"/>
</dbReference>
<dbReference type="SUPFAM" id="SSF47954">
    <property type="entry name" value="Cyclin-like"/>
    <property type="match status" value="2"/>
</dbReference>
<reference evidence="7 8" key="1">
    <citation type="journal article" date="2018" name="Proc. Natl. Acad. Sci. U.S.A.">
        <title>Draft genome sequence of Camellia sinensis var. sinensis provides insights into the evolution of the tea genome and tea quality.</title>
        <authorList>
            <person name="Wei C."/>
            <person name="Yang H."/>
            <person name="Wang S."/>
            <person name="Zhao J."/>
            <person name="Liu C."/>
            <person name="Gao L."/>
            <person name="Xia E."/>
            <person name="Lu Y."/>
            <person name="Tai Y."/>
            <person name="She G."/>
            <person name="Sun J."/>
            <person name="Cao H."/>
            <person name="Tong W."/>
            <person name="Gao Q."/>
            <person name="Li Y."/>
            <person name="Deng W."/>
            <person name="Jiang X."/>
            <person name="Wang W."/>
            <person name="Chen Q."/>
            <person name="Zhang S."/>
            <person name="Li H."/>
            <person name="Wu J."/>
            <person name="Wang P."/>
            <person name="Li P."/>
            <person name="Shi C."/>
            <person name="Zheng F."/>
            <person name="Jian J."/>
            <person name="Huang B."/>
            <person name="Shan D."/>
            <person name="Shi M."/>
            <person name="Fang C."/>
            <person name="Yue Y."/>
            <person name="Li F."/>
            <person name="Li D."/>
            <person name="Wei S."/>
            <person name="Han B."/>
            <person name="Jiang C."/>
            <person name="Yin Y."/>
            <person name="Xia T."/>
            <person name="Zhang Z."/>
            <person name="Bennetzen J.L."/>
            <person name="Zhao S."/>
            <person name="Wan X."/>
        </authorList>
    </citation>
    <scope>NUCLEOTIDE SEQUENCE [LARGE SCALE GENOMIC DNA]</scope>
    <source>
        <strain evidence="8">cv. Shuchazao</strain>
        <tissue evidence="7">Leaf</tissue>
    </source>
</reference>
<dbReference type="InterPro" id="IPR036915">
    <property type="entry name" value="Cyclin-like_sf"/>
</dbReference>
<keyword evidence="8" id="KW-1185">Reference proteome</keyword>
<evidence type="ECO:0000313" key="7">
    <source>
        <dbReference type="EMBL" id="THG19377.1"/>
    </source>
</evidence>
<evidence type="ECO:0000256" key="1">
    <source>
        <dbReference type="ARBA" id="ARBA00022618"/>
    </source>
</evidence>
<dbReference type="PANTHER" id="PTHR10177">
    <property type="entry name" value="CYCLINS"/>
    <property type="match status" value="1"/>
</dbReference>
<evidence type="ECO:0000256" key="4">
    <source>
        <dbReference type="SAM" id="MobiDB-lite"/>
    </source>
</evidence>
<dbReference type="Gene3D" id="1.10.472.10">
    <property type="entry name" value="Cyclin-like"/>
    <property type="match status" value="2"/>
</dbReference>
<evidence type="ECO:0000259" key="5">
    <source>
        <dbReference type="Pfam" id="PF00134"/>
    </source>
</evidence>
<keyword evidence="3" id="KW-0131">Cell cycle</keyword>
<name>A0A4V3WQ91_CAMSN</name>
<evidence type="ECO:0000313" key="8">
    <source>
        <dbReference type="Proteomes" id="UP000306102"/>
    </source>
</evidence>
<protein>
    <recommendedName>
        <fullName evidence="9">B-like cyclin</fullName>
    </recommendedName>
</protein>
<dbReference type="InterPro" id="IPR004367">
    <property type="entry name" value="Cyclin_C-dom"/>
</dbReference>
<dbReference type="EMBL" id="SDRB02002456">
    <property type="protein sequence ID" value="THG19377.1"/>
    <property type="molecule type" value="Genomic_DNA"/>
</dbReference>
<evidence type="ECO:0000256" key="2">
    <source>
        <dbReference type="ARBA" id="ARBA00023127"/>
    </source>
</evidence>
<organism evidence="7 8">
    <name type="scientific">Camellia sinensis var. sinensis</name>
    <name type="common">China tea</name>
    <dbReference type="NCBI Taxonomy" id="542762"/>
    <lineage>
        <taxon>Eukaryota</taxon>
        <taxon>Viridiplantae</taxon>
        <taxon>Streptophyta</taxon>
        <taxon>Embryophyta</taxon>
        <taxon>Tracheophyta</taxon>
        <taxon>Spermatophyta</taxon>
        <taxon>Magnoliopsida</taxon>
        <taxon>eudicotyledons</taxon>
        <taxon>Gunneridae</taxon>
        <taxon>Pentapetalae</taxon>
        <taxon>asterids</taxon>
        <taxon>Ericales</taxon>
        <taxon>Theaceae</taxon>
        <taxon>Camellia</taxon>
    </lineage>
</organism>
<dbReference type="Pfam" id="PF00134">
    <property type="entry name" value="Cyclin_N"/>
    <property type="match status" value="1"/>
</dbReference>
<evidence type="ECO:0000256" key="3">
    <source>
        <dbReference type="ARBA" id="ARBA00023306"/>
    </source>
</evidence>
<dbReference type="InterPro" id="IPR006671">
    <property type="entry name" value="Cyclin_N"/>
</dbReference>
<dbReference type="STRING" id="542762.A0A4V3WQ91"/>
<dbReference type="CDD" id="cd20544">
    <property type="entry name" value="CYCLIN_AtCycD-like_rpt2"/>
    <property type="match status" value="1"/>
</dbReference>
<proteinExistence type="predicted"/>
<dbReference type="AlphaFoldDB" id="A0A4V3WQ91"/>
<feature type="domain" description="Cyclin C-terminal" evidence="6">
    <location>
        <begin position="172"/>
        <end position="230"/>
    </location>
</feature>
<feature type="domain" description="Cyclin N-terminal" evidence="5">
    <location>
        <begin position="25"/>
        <end position="146"/>
    </location>
</feature>
<evidence type="ECO:0008006" key="9">
    <source>
        <dbReference type="Google" id="ProtNLM"/>
    </source>
</evidence>
<gene>
    <name evidence="7" type="ORF">TEA_000903</name>
</gene>
<evidence type="ECO:0000259" key="6">
    <source>
        <dbReference type="Pfam" id="PF02984"/>
    </source>
</evidence>
<feature type="region of interest" description="Disordered" evidence="4">
    <location>
        <begin position="234"/>
        <end position="254"/>
    </location>
</feature>
<dbReference type="Pfam" id="PF02984">
    <property type="entry name" value="Cyclin_C"/>
    <property type="match status" value="1"/>
</dbReference>
<dbReference type="InterPro" id="IPR039361">
    <property type="entry name" value="Cyclin"/>
</dbReference>
<keyword evidence="1" id="KW-0132">Cell division</keyword>